<evidence type="ECO:0000256" key="1">
    <source>
        <dbReference type="SAM" id="MobiDB-lite"/>
    </source>
</evidence>
<organism evidence="2 3">
    <name type="scientific">Petrolisthes manimaculis</name>
    <dbReference type="NCBI Taxonomy" id="1843537"/>
    <lineage>
        <taxon>Eukaryota</taxon>
        <taxon>Metazoa</taxon>
        <taxon>Ecdysozoa</taxon>
        <taxon>Arthropoda</taxon>
        <taxon>Crustacea</taxon>
        <taxon>Multicrustacea</taxon>
        <taxon>Malacostraca</taxon>
        <taxon>Eumalacostraca</taxon>
        <taxon>Eucarida</taxon>
        <taxon>Decapoda</taxon>
        <taxon>Pleocyemata</taxon>
        <taxon>Anomura</taxon>
        <taxon>Galatheoidea</taxon>
        <taxon>Porcellanidae</taxon>
        <taxon>Petrolisthes</taxon>
    </lineage>
</organism>
<dbReference type="AlphaFoldDB" id="A0AAE1Q8N2"/>
<accession>A0AAE1Q8N2</accession>
<protein>
    <submittedName>
        <fullName evidence="2">Uncharacterized protein</fullName>
    </submittedName>
</protein>
<gene>
    <name evidence="2" type="ORF">Pmani_007041</name>
</gene>
<dbReference type="EMBL" id="JAWZYT010000531">
    <property type="protein sequence ID" value="KAK4322245.1"/>
    <property type="molecule type" value="Genomic_DNA"/>
</dbReference>
<evidence type="ECO:0000313" key="3">
    <source>
        <dbReference type="Proteomes" id="UP001292094"/>
    </source>
</evidence>
<comment type="caution">
    <text evidence="2">The sequence shown here is derived from an EMBL/GenBank/DDBJ whole genome shotgun (WGS) entry which is preliminary data.</text>
</comment>
<evidence type="ECO:0000313" key="2">
    <source>
        <dbReference type="EMBL" id="KAK4322245.1"/>
    </source>
</evidence>
<proteinExistence type="predicted"/>
<sequence>MLPATQDTTNSAETSQSISTHNTQNVQTMSIPFVPPFSFDIPTWLALIEEAWRNSNISEDQKYQAVIRALLTEIFASITLALPTLSPEARYEGLKAAITAVHGRTTIQSFKELIPSQTIFYKYDTPN</sequence>
<reference evidence="2" key="1">
    <citation type="submission" date="2023-11" db="EMBL/GenBank/DDBJ databases">
        <title>Genome assemblies of two species of porcelain crab, Petrolisthes cinctipes and Petrolisthes manimaculis (Anomura: Porcellanidae).</title>
        <authorList>
            <person name="Angst P."/>
        </authorList>
    </citation>
    <scope>NUCLEOTIDE SEQUENCE</scope>
    <source>
        <strain evidence="2">PB745_02</strain>
        <tissue evidence="2">Gill</tissue>
    </source>
</reference>
<keyword evidence="3" id="KW-1185">Reference proteome</keyword>
<dbReference type="Proteomes" id="UP001292094">
    <property type="component" value="Unassembled WGS sequence"/>
</dbReference>
<feature type="region of interest" description="Disordered" evidence="1">
    <location>
        <begin position="1"/>
        <end position="21"/>
    </location>
</feature>
<name>A0AAE1Q8N2_9EUCA</name>